<dbReference type="InterPro" id="IPR049712">
    <property type="entry name" value="Poly_export"/>
</dbReference>
<name>W7XYH3_9BACT</name>
<gene>
    <name evidence="4" type="ORF">JCM21142_52344</name>
</gene>
<dbReference type="RefSeq" id="WP_027470846.1">
    <property type="nucleotide sequence ID" value="NZ_BAMD01000028.1"/>
</dbReference>
<dbReference type="eggNOG" id="COG1596">
    <property type="taxonomic scope" value="Bacteria"/>
</dbReference>
<dbReference type="OrthoDB" id="662756at2"/>
<dbReference type="Proteomes" id="UP000019402">
    <property type="component" value="Unassembled WGS sequence"/>
</dbReference>
<evidence type="ECO:0000313" key="5">
    <source>
        <dbReference type="Proteomes" id="UP000019402"/>
    </source>
</evidence>
<feature type="transmembrane region" description="Helical" evidence="2">
    <location>
        <begin position="227"/>
        <end position="251"/>
    </location>
</feature>
<protein>
    <submittedName>
        <fullName evidence="4">Polysaccharide export protein Wza</fullName>
    </submittedName>
</protein>
<keyword evidence="2" id="KW-1133">Transmembrane helix</keyword>
<accession>W7XYH3</accession>
<evidence type="ECO:0000256" key="2">
    <source>
        <dbReference type="SAM" id="Phobius"/>
    </source>
</evidence>
<sequence length="253" mass="28531">MRKFLLFSFITVFFFGCVPQKDVIYLQDIDISNAEKTFDNVKSENTIKVFDQIYIQVSSFDDGNINFMNNDPNRYGGGRSELDLAMVSYTVNKDGAVKLPIVGQTKVEGLTVDEASEKIRKELGDYLNTPSVKITFVNKSITVLGSVNRPGRYFYAAEYLSIFQALGLAGDISEYGNRKEVVIVRDSNHQVIRKKLNLTDIALLGEADLYVQPDDVIYVEPLKRRHWGFAAFPWAVVLSSITTVILVANYVKQ</sequence>
<evidence type="ECO:0000256" key="1">
    <source>
        <dbReference type="ARBA" id="ARBA00022729"/>
    </source>
</evidence>
<keyword evidence="2" id="KW-0472">Membrane</keyword>
<keyword evidence="1" id="KW-0732">Signal</keyword>
<dbReference type="InterPro" id="IPR003715">
    <property type="entry name" value="Poly_export_N"/>
</dbReference>
<keyword evidence="2" id="KW-0812">Transmembrane</keyword>
<dbReference type="Pfam" id="PF02563">
    <property type="entry name" value="Poly_export"/>
    <property type="match status" value="1"/>
</dbReference>
<dbReference type="EMBL" id="BAMD01000028">
    <property type="protein sequence ID" value="GAF03665.1"/>
    <property type="molecule type" value="Genomic_DNA"/>
</dbReference>
<dbReference type="PROSITE" id="PS51257">
    <property type="entry name" value="PROKAR_LIPOPROTEIN"/>
    <property type="match status" value="1"/>
</dbReference>
<dbReference type="AlphaFoldDB" id="W7XYH3"/>
<dbReference type="GO" id="GO:0015159">
    <property type="term" value="F:polysaccharide transmembrane transporter activity"/>
    <property type="evidence" value="ECO:0007669"/>
    <property type="project" value="InterPro"/>
</dbReference>
<keyword evidence="5" id="KW-1185">Reference proteome</keyword>
<evidence type="ECO:0000259" key="3">
    <source>
        <dbReference type="Pfam" id="PF02563"/>
    </source>
</evidence>
<organism evidence="4 5">
    <name type="scientific">Saccharicrinis fermentans DSM 9555 = JCM 21142</name>
    <dbReference type="NCBI Taxonomy" id="869213"/>
    <lineage>
        <taxon>Bacteria</taxon>
        <taxon>Pseudomonadati</taxon>
        <taxon>Bacteroidota</taxon>
        <taxon>Bacteroidia</taxon>
        <taxon>Marinilabiliales</taxon>
        <taxon>Marinilabiliaceae</taxon>
        <taxon>Saccharicrinis</taxon>
    </lineage>
</organism>
<feature type="domain" description="Polysaccharide export protein N-terminal" evidence="3">
    <location>
        <begin position="41"/>
        <end position="135"/>
    </location>
</feature>
<comment type="caution">
    <text evidence="4">The sequence shown here is derived from an EMBL/GenBank/DDBJ whole genome shotgun (WGS) entry which is preliminary data.</text>
</comment>
<reference evidence="4 5" key="1">
    <citation type="journal article" date="2014" name="Genome Announc.">
        <title>Draft Genome Sequence of Cytophaga fermentans JCM 21142T, a Facultative Anaerobe Isolated from Marine Mud.</title>
        <authorList>
            <person name="Starns D."/>
            <person name="Oshima K."/>
            <person name="Suda W."/>
            <person name="Iino T."/>
            <person name="Yuki M."/>
            <person name="Inoue J."/>
            <person name="Kitamura K."/>
            <person name="Iida T."/>
            <person name="Darby A."/>
            <person name="Hattori M."/>
            <person name="Ohkuma M."/>
        </authorList>
    </citation>
    <scope>NUCLEOTIDE SEQUENCE [LARGE SCALE GENOMIC DNA]</scope>
    <source>
        <strain evidence="4 5">JCM 21142</strain>
    </source>
</reference>
<dbReference type="Gene3D" id="3.10.560.10">
    <property type="entry name" value="Outer membrane lipoprotein wza domain like"/>
    <property type="match status" value="1"/>
</dbReference>
<dbReference type="PANTHER" id="PTHR33619">
    <property type="entry name" value="POLYSACCHARIDE EXPORT PROTEIN GFCE-RELATED"/>
    <property type="match status" value="1"/>
</dbReference>
<proteinExistence type="predicted"/>
<dbReference type="PANTHER" id="PTHR33619:SF3">
    <property type="entry name" value="POLYSACCHARIDE EXPORT PROTEIN GFCE-RELATED"/>
    <property type="match status" value="1"/>
</dbReference>
<evidence type="ECO:0000313" key="4">
    <source>
        <dbReference type="EMBL" id="GAF03665.1"/>
    </source>
</evidence>
<dbReference type="STRING" id="869213.GCA_000517085_00896"/>